<keyword evidence="2" id="KW-1185">Reference proteome</keyword>
<evidence type="ECO:0000313" key="1">
    <source>
        <dbReference type="EMBL" id="KAL2743285.1"/>
    </source>
</evidence>
<evidence type="ECO:0000313" key="2">
    <source>
        <dbReference type="Proteomes" id="UP001607303"/>
    </source>
</evidence>
<name>A0ABD2CE12_VESMC</name>
<reference evidence="1 2" key="1">
    <citation type="journal article" date="2024" name="Ann. Entomol. Soc. Am.">
        <title>Genomic analyses of the southern and eastern yellowjacket wasps (Hymenoptera: Vespidae) reveal evolutionary signatures of social life.</title>
        <authorList>
            <person name="Catto M.A."/>
            <person name="Caine P.B."/>
            <person name="Orr S.E."/>
            <person name="Hunt B.G."/>
            <person name="Goodisman M.A.D."/>
        </authorList>
    </citation>
    <scope>NUCLEOTIDE SEQUENCE [LARGE SCALE GENOMIC DNA]</scope>
    <source>
        <strain evidence="1">232</strain>
        <tissue evidence="1">Head and thorax</tissue>
    </source>
</reference>
<dbReference type="AlphaFoldDB" id="A0ABD2CE12"/>
<gene>
    <name evidence="1" type="ORF">V1477_008774</name>
</gene>
<accession>A0ABD2CE12</accession>
<dbReference type="EMBL" id="JAYRBN010000056">
    <property type="protein sequence ID" value="KAL2743285.1"/>
    <property type="molecule type" value="Genomic_DNA"/>
</dbReference>
<dbReference type="Proteomes" id="UP001607303">
    <property type="component" value="Unassembled WGS sequence"/>
</dbReference>
<protein>
    <submittedName>
        <fullName evidence="1">Uncharacterized protein</fullName>
    </submittedName>
</protein>
<organism evidence="1 2">
    <name type="scientific">Vespula maculifrons</name>
    <name type="common">Eastern yellow jacket</name>
    <name type="synonym">Wasp</name>
    <dbReference type="NCBI Taxonomy" id="7453"/>
    <lineage>
        <taxon>Eukaryota</taxon>
        <taxon>Metazoa</taxon>
        <taxon>Ecdysozoa</taxon>
        <taxon>Arthropoda</taxon>
        <taxon>Hexapoda</taxon>
        <taxon>Insecta</taxon>
        <taxon>Pterygota</taxon>
        <taxon>Neoptera</taxon>
        <taxon>Endopterygota</taxon>
        <taxon>Hymenoptera</taxon>
        <taxon>Apocrita</taxon>
        <taxon>Aculeata</taxon>
        <taxon>Vespoidea</taxon>
        <taxon>Vespidae</taxon>
        <taxon>Vespinae</taxon>
        <taxon>Vespula</taxon>
    </lineage>
</organism>
<proteinExistence type="predicted"/>
<sequence>MLGRQLNRFLFEKSGLSAYEKEVEKRSRRKRWKFKNGAVCLEASSKCRRKDSGKRFERITRKELLPISRGCSLKVSATIMLLFSITSTNFRPNEAIWKKKLCISVGELVFILAPSSETSPDIISLSAWIPRPAVIFEKPKKPRFALDDLTRRAKRARASRDARTCVPRSEDGEVPFACSLVRKDCGCGCGCDAEQMGTSSFLYILHDPPTWSRLSVILRSSTHTVRRLSRNISHLPALSIVEERRMKGALYAMSPFPKDRTHSLLAENLLALEFFSRHKELLTQPCHPPLYYYPALIEYK</sequence>
<comment type="caution">
    <text evidence="1">The sequence shown here is derived from an EMBL/GenBank/DDBJ whole genome shotgun (WGS) entry which is preliminary data.</text>
</comment>